<feature type="compositionally biased region" description="Gly residues" evidence="10">
    <location>
        <begin position="443"/>
        <end position="464"/>
    </location>
</feature>
<keyword evidence="9" id="KW-0175">Coiled coil</keyword>
<evidence type="ECO:0000313" key="14">
    <source>
        <dbReference type="Proteomes" id="UP000482800"/>
    </source>
</evidence>
<evidence type="ECO:0000259" key="12">
    <source>
        <dbReference type="SMART" id="SM00387"/>
    </source>
</evidence>
<dbReference type="RefSeq" id="WP_246274878.1">
    <property type="nucleotide sequence ID" value="NZ_BAABGO010000002.1"/>
</dbReference>
<keyword evidence="11" id="KW-1133">Transmembrane helix</keyword>
<feature type="region of interest" description="Disordered" evidence="10">
    <location>
        <begin position="408"/>
        <end position="480"/>
    </location>
</feature>
<dbReference type="GO" id="GO:0016020">
    <property type="term" value="C:membrane"/>
    <property type="evidence" value="ECO:0007669"/>
    <property type="project" value="InterPro"/>
</dbReference>
<dbReference type="GO" id="GO:0000155">
    <property type="term" value="F:phosphorelay sensor kinase activity"/>
    <property type="evidence" value="ECO:0007669"/>
    <property type="project" value="InterPro"/>
</dbReference>
<sequence length="480" mass="50231">MSRDRQRWERPGGDSRPPWDRRGDDPRPPWERHGGGPRGRWEPRRWDPNRKRHAGGLVIVSAVAQVLAARTAPEDPDAIGYAILLAGPLALAWRYKFPVPVLAVTIASALGFAEWADQPRGPYFLAAIFAVFAAIDAGKRMATWALVAAGFIGYAAVTRPDWGRAAVIAAVVAVSLLLAEANRVRRQQFAEVAKYRAEQARARAEQEKRQASEERLRIARELHDVLGHHLSLINVQAGVGLHLMDTRPEQAREALTAIKSASAEALREVRSVLGVLRPEEEAAPRAPAPSLARLDDLTADAGLPVRTVVDGEPRPLPAEVDRAAYRIVQEALTNVRRHAGAEASAVVTIGYGDEAVTVRVADDGVGGPAAPEAGNGIAGMRARAAALGGTLVAGPSAAGGGFTVAATLPLAPPTDGQGPAHPPPTADDRARTPSDTAAPARGPSGGARESGGGGGAAAAEGGPGSAARQGADRRVDEGDK</sequence>
<dbReference type="InterPro" id="IPR050482">
    <property type="entry name" value="Sensor_HK_TwoCompSys"/>
</dbReference>
<feature type="transmembrane region" description="Helical" evidence="11">
    <location>
        <begin position="162"/>
        <end position="179"/>
    </location>
</feature>
<dbReference type="Pfam" id="PF02518">
    <property type="entry name" value="HATPase_c"/>
    <property type="match status" value="1"/>
</dbReference>
<organism evidence="13 14">
    <name type="scientific">Phytohabitans houttuyneae</name>
    <dbReference type="NCBI Taxonomy" id="1076126"/>
    <lineage>
        <taxon>Bacteria</taxon>
        <taxon>Bacillati</taxon>
        <taxon>Actinomycetota</taxon>
        <taxon>Actinomycetes</taxon>
        <taxon>Micromonosporales</taxon>
        <taxon>Micromonosporaceae</taxon>
    </lineage>
</organism>
<evidence type="ECO:0000256" key="1">
    <source>
        <dbReference type="ARBA" id="ARBA00000085"/>
    </source>
</evidence>
<dbReference type="PANTHER" id="PTHR24421">
    <property type="entry name" value="NITRATE/NITRITE SENSOR PROTEIN NARX-RELATED"/>
    <property type="match status" value="1"/>
</dbReference>
<keyword evidence="14" id="KW-1185">Reference proteome</keyword>
<evidence type="ECO:0000256" key="4">
    <source>
        <dbReference type="ARBA" id="ARBA00022679"/>
    </source>
</evidence>
<comment type="catalytic activity">
    <reaction evidence="1">
        <text>ATP + protein L-histidine = ADP + protein N-phospho-L-histidine.</text>
        <dbReference type="EC" id="2.7.13.3"/>
    </reaction>
</comment>
<proteinExistence type="predicted"/>
<accession>A0A6V8KQU4</accession>
<name>A0A6V8KQU4_9ACTN</name>
<dbReference type="AlphaFoldDB" id="A0A6V8KQU4"/>
<protein>
    <recommendedName>
        <fullName evidence="2">histidine kinase</fullName>
        <ecNumber evidence="2">2.7.13.3</ecNumber>
    </recommendedName>
</protein>
<evidence type="ECO:0000256" key="7">
    <source>
        <dbReference type="ARBA" id="ARBA00022840"/>
    </source>
</evidence>
<dbReference type="InterPro" id="IPR036890">
    <property type="entry name" value="HATPase_C_sf"/>
</dbReference>
<keyword evidence="3" id="KW-0597">Phosphoprotein</keyword>
<dbReference type="PANTHER" id="PTHR24421:SF10">
    <property type="entry name" value="NITRATE_NITRITE SENSOR PROTEIN NARQ"/>
    <property type="match status" value="1"/>
</dbReference>
<feature type="compositionally biased region" description="Basic and acidic residues" evidence="10">
    <location>
        <begin position="470"/>
        <end position="480"/>
    </location>
</feature>
<dbReference type="GO" id="GO:0005524">
    <property type="term" value="F:ATP binding"/>
    <property type="evidence" value="ECO:0007669"/>
    <property type="project" value="UniProtKB-KW"/>
</dbReference>
<evidence type="ECO:0000256" key="2">
    <source>
        <dbReference type="ARBA" id="ARBA00012438"/>
    </source>
</evidence>
<dbReference type="EMBL" id="BLPF01000005">
    <property type="protein sequence ID" value="GFJ86214.1"/>
    <property type="molecule type" value="Genomic_DNA"/>
</dbReference>
<dbReference type="Gene3D" id="3.30.565.10">
    <property type="entry name" value="Histidine kinase-like ATPase, C-terminal domain"/>
    <property type="match status" value="1"/>
</dbReference>
<feature type="transmembrane region" description="Helical" evidence="11">
    <location>
        <begin position="123"/>
        <end position="156"/>
    </location>
</feature>
<gene>
    <name evidence="13" type="ORF">Phou_103940</name>
</gene>
<keyword evidence="11" id="KW-0812">Transmembrane</keyword>
<reference evidence="13 14" key="1">
    <citation type="submission" date="2020-03" db="EMBL/GenBank/DDBJ databases">
        <title>Whole genome shotgun sequence of Phytohabitans houttuyneae NBRC 108639.</title>
        <authorList>
            <person name="Komaki H."/>
            <person name="Tamura T."/>
        </authorList>
    </citation>
    <scope>NUCLEOTIDE SEQUENCE [LARGE SCALE GENOMIC DNA]</scope>
    <source>
        <strain evidence="13 14">NBRC 108639</strain>
    </source>
</reference>
<dbReference type="CDD" id="cd16917">
    <property type="entry name" value="HATPase_UhpB-NarQ-NarX-like"/>
    <property type="match status" value="1"/>
</dbReference>
<dbReference type="SMART" id="SM00387">
    <property type="entry name" value="HATPase_c"/>
    <property type="match status" value="1"/>
</dbReference>
<dbReference type="SUPFAM" id="SSF55874">
    <property type="entry name" value="ATPase domain of HSP90 chaperone/DNA topoisomerase II/histidine kinase"/>
    <property type="match status" value="1"/>
</dbReference>
<feature type="transmembrane region" description="Helical" evidence="11">
    <location>
        <begin position="54"/>
        <end position="72"/>
    </location>
</feature>
<keyword evidence="4" id="KW-0808">Transferase</keyword>
<feature type="domain" description="Histidine kinase/HSP90-like ATPase" evidence="12">
    <location>
        <begin position="319"/>
        <end position="412"/>
    </location>
</feature>
<feature type="transmembrane region" description="Helical" evidence="11">
    <location>
        <begin position="97"/>
        <end position="116"/>
    </location>
</feature>
<keyword evidence="11" id="KW-0472">Membrane</keyword>
<evidence type="ECO:0000256" key="3">
    <source>
        <dbReference type="ARBA" id="ARBA00022553"/>
    </source>
</evidence>
<dbReference type="Gene3D" id="1.20.5.1930">
    <property type="match status" value="1"/>
</dbReference>
<dbReference type="GO" id="GO:0046983">
    <property type="term" value="F:protein dimerization activity"/>
    <property type="evidence" value="ECO:0007669"/>
    <property type="project" value="InterPro"/>
</dbReference>
<evidence type="ECO:0000256" key="9">
    <source>
        <dbReference type="SAM" id="Coils"/>
    </source>
</evidence>
<comment type="caution">
    <text evidence="13">The sequence shown here is derived from an EMBL/GenBank/DDBJ whole genome shotgun (WGS) entry which is preliminary data.</text>
</comment>
<evidence type="ECO:0000313" key="13">
    <source>
        <dbReference type="EMBL" id="GFJ86214.1"/>
    </source>
</evidence>
<evidence type="ECO:0000256" key="11">
    <source>
        <dbReference type="SAM" id="Phobius"/>
    </source>
</evidence>
<dbReference type="InterPro" id="IPR003594">
    <property type="entry name" value="HATPase_dom"/>
</dbReference>
<evidence type="ECO:0000256" key="10">
    <source>
        <dbReference type="SAM" id="MobiDB-lite"/>
    </source>
</evidence>
<evidence type="ECO:0000256" key="5">
    <source>
        <dbReference type="ARBA" id="ARBA00022741"/>
    </source>
</evidence>
<evidence type="ECO:0000256" key="8">
    <source>
        <dbReference type="ARBA" id="ARBA00023012"/>
    </source>
</evidence>
<dbReference type="Pfam" id="PF07730">
    <property type="entry name" value="HisKA_3"/>
    <property type="match status" value="1"/>
</dbReference>
<feature type="coiled-coil region" evidence="9">
    <location>
        <begin position="190"/>
        <end position="222"/>
    </location>
</feature>
<feature type="region of interest" description="Disordered" evidence="10">
    <location>
        <begin position="1"/>
        <end position="47"/>
    </location>
</feature>
<keyword evidence="7" id="KW-0067">ATP-binding</keyword>
<dbReference type="Proteomes" id="UP000482800">
    <property type="component" value="Unassembled WGS sequence"/>
</dbReference>
<dbReference type="EC" id="2.7.13.3" evidence="2"/>
<keyword evidence="8" id="KW-0902">Two-component regulatory system</keyword>
<reference evidence="13 14" key="2">
    <citation type="submission" date="2020-03" db="EMBL/GenBank/DDBJ databases">
        <authorList>
            <person name="Ichikawa N."/>
            <person name="Kimura A."/>
            <person name="Kitahashi Y."/>
            <person name="Uohara A."/>
        </authorList>
    </citation>
    <scope>NUCLEOTIDE SEQUENCE [LARGE SCALE GENOMIC DNA]</scope>
    <source>
        <strain evidence="13 14">NBRC 108639</strain>
    </source>
</reference>
<evidence type="ECO:0000256" key="6">
    <source>
        <dbReference type="ARBA" id="ARBA00022777"/>
    </source>
</evidence>
<dbReference type="InterPro" id="IPR011712">
    <property type="entry name" value="Sig_transdc_His_kin_sub3_dim/P"/>
</dbReference>
<keyword evidence="5" id="KW-0547">Nucleotide-binding</keyword>
<keyword evidence="6 13" id="KW-0418">Kinase</keyword>